<evidence type="ECO:0000313" key="1">
    <source>
        <dbReference type="EMBL" id="BAW26607.1"/>
    </source>
</evidence>
<protein>
    <submittedName>
        <fullName evidence="1">Uncharacterized protein</fullName>
    </submittedName>
</protein>
<reference evidence="1 2" key="1">
    <citation type="submission" date="2015-11" db="EMBL/GenBank/DDBJ databases">
        <title>Complete genome sequencing of a biphenyl-degrading bacterium, Pseudomonas putida KF715 (=NBRC110667).</title>
        <authorList>
            <person name="Suenaga H."/>
            <person name="Fujihara N."/>
            <person name="Watanabe T."/>
            <person name="Hirose J."/>
            <person name="Kimura N."/>
            <person name="Yamazoe A."/>
            <person name="Hosoyama A."/>
            <person name="Shimodaira J."/>
            <person name="Furukawa K."/>
        </authorList>
    </citation>
    <scope>NUCLEOTIDE SEQUENCE [LARGE SCALE GENOMIC DNA]</scope>
    <source>
        <strain evidence="1 2">KF715</strain>
        <plasmid evidence="2">Plasmid pkf715a dna</plasmid>
    </source>
</reference>
<evidence type="ECO:0000313" key="2">
    <source>
        <dbReference type="Proteomes" id="UP000218731"/>
    </source>
</evidence>
<dbReference type="AlphaFoldDB" id="A0A1L7NME0"/>
<keyword evidence="1" id="KW-0614">Plasmid</keyword>
<dbReference type="RefSeq" id="WP_042919678.1">
    <property type="nucleotide sequence ID" value="NZ_AP015030.1"/>
</dbReference>
<gene>
    <name evidence="1" type="ORF">KF715C_pA1020</name>
</gene>
<accession>A0A1L7NME0</accession>
<dbReference type="Proteomes" id="UP000218731">
    <property type="component" value="Plasmid pKF715A"/>
</dbReference>
<organism evidence="1 2">
    <name type="scientific">Pseudomonas putida</name>
    <name type="common">Arthrobacter siderocapsulatus</name>
    <dbReference type="NCBI Taxonomy" id="303"/>
    <lineage>
        <taxon>Bacteria</taxon>
        <taxon>Pseudomonadati</taxon>
        <taxon>Pseudomonadota</taxon>
        <taxon>Gammaproteobacteria</taxon>
        <taxon>Pseudomonadales</taxon>
        <taxon>Pseudomonadaceae</taxon>
        <taxon>Pseudomonas</taxon>
    </lineage>
</organism>
<geneLocation type="plasmid" evidence="2">
    <name>pkf715a dna</name>
</geneLocation>
<name>A0A1L7NME0_PSEPU</name>
<proteinExistence type="predicted"/>
<sequence>MTECEGAFGVVTLKHQYASWCAASAYGRGLGGGGNELAFALIEAAGLVDVTNPDDIGEDVDLWQLGFMRKIMAEAERRRVPNFAFGHAQKLVNIYLKTTLVCGGHHAHHKVQKLHPPLDYELFKGLRSYLWRQRKVLGSAREAFRAAQAKNPSWTTFTEADYLAHIAAIKQLMAGRPLYLVEEHWSLGVPGGSA</sequence>
<dbReference type="EMBL" id="AP015030">
    <property type="protein sequence ID" value="BAW26607.1"/>
    <property type="molecule type" value="Genomic_DNA"/>
</dbReference>